<comment type="caution">
    <text evidence="2">The sequence shown here is derived from an EMBL/GenBank/DDBJ whole genome shotgun (WGS) entry which is preliminary data.</text>
</comment>
<dbReference type="InterPro" id="IPR039366">
    <property type="entry name" value="Pilotin"/>
</dbReference>
<evidence type="ECO:0000313" key="3">
    <source>
        <dbReference type="Proteomes" id="UP001595579"/>
    </source>
</evidence>
<feature type="region of interest" description="Disordered" evidence="1">
    <location>
        <begin position="113"/>
        <end position="137"/>
    </location>
</feature>
<evidence type="ECO:0000256" key="1">
    <source>
        <dbReference type="SAM" id="MobiDB-lite"/>
    </source>
</evidence>
<gene>
    <name evidence="2" type="ORF">ACFOEV_10845</name>
</gene>
<keyword evidence="2" id="KW-0449">Lipoprotein</keyword>
<organism evidence="2 3">
    <name type="scientific">Litchfieldella rifensis</name>
    <dbReference type="NCBI Taxonomy" id="762643"/>
    <lineage>
        <taxon>Bacteria</taxon>
        <taxon>Pseudomonadati</taxon>
        <taxon>Pseudomonadota</taxon>
        <taxon>Gammaproteobacteria</taxon>
        <taxon>Oceanospirillales</taxon>
        <taxon>Halomonadaceae</taxon>
        <taxon>Litchfieldella</taxon>
    </lineage>
</organism>
<proteinExistence type="predicted"/>
<reference evidence="3" key="1">
    <citation type="journal article" date="2019" name="Int. J. Syst. Evol. Microbiol.">
        <title>The Global Catalogue of Microorganisms (GCM) 10K type strain sequencing project: providing services to taxonomists for standard genome sequencing and annotation.</title>
        <authorList>
            <consortium name="The Broad Institute Genomics Platform"/>
            <consortium name="The Broad Institute Genome Sequencing Center for Infectious Disease"/>
            <person name="Wu L."/>
            <person name="Ma J."/>
        </authorList>
    </citation>
    <scope>NUCLEOTIDE SEQUENCE [LARGE SCALE GENOMIC DNA]</scope>
    <source>
        <strain evidence="3">CECT 7698</strain>
    </source>
</reference>
<dbReference type="EMBL" id="JBHRUG010000019">
    <property type="protein sequence ID" value="MFC3284105.1"/>
    <property type="molecule type" value="Genomic_DNA"/>
</dbReference>
<protein>
    <submittedName>
        <fullName evidence="2">YbaY family lipoprotein</fullName>
    </submittedName>
</protein>
<sequence>MLPLTLGRLSLLPLLLTLLVLGACASGPRFATLDARVVPEAPLEVPEDAVLRVTLADISQANADIIAESTYTRLGSGPLTVALRYDANAIDTDRAYGLRAEIRVAGRLTHASPEPVPVLTGDAPSDKAEVPLEATRR</sequence>
<keyword evidence="3" id="KW-1185">Reference proteome</keyword>
<accession>A0ABV7LPF4</accession>
<dbReference type="RefSeq" id="WP_386773745.1">
    <property type="nucleotide sequence ID" value="NZ_JBHRUG010000019.1"/>
</dbReference>
<feature type="compositionally biased region" description="Basic and acidic residues" evidence="1">
    <location>
        <begin position="124"/>
        <end position="137"/>
    </location>
</feature>
<dbReference type="Pfam" id="PF09619">
    <property type="entry name" value="YscW"/>
    <property type="match status" value="1"/>
</dbReference>
<name>A0ABV7LPF4_9GAMM</name>
<dbReference type="Proteomes" id="UP001595579">
    <property type="component" value="Unassembled WGS sequence"/>
</dbReference>
<evidence type="ECO:0000313" key="2">
    <source>
        <dbReference type="EMBL" id="MFC3284105.1"/>
    </source>
</evidence>